<protein>
    <submittedName>
        <fullName evidence="1">Uncharacterized protein</fullName>
    </submittedName>
</protein>
<evidence type="ECO:0000313" key="1">
    <source>
        <dbReference type="EMBL" id="KAG0557185.1"/>
    </source>
</evidence>
<keyword evidence="2" id="KW-1185">Reference proteome</keyword>
<sequence length="136" mass="15056">MFFGRRYSLVLLHPHSAFDLQHPRQDLLKQASTLGRTGSGGCCTETAAVGGFDRWSIGKSWRRQLERVCEFALLLADHALDRAHCCMGGSHWERIFLLSRALGSVLTSPHNVLPMAAIARALPIPLMAFVAMKRGL</sequence>
<gene>
    <name evidence="1" type="ORF">KC19_11G108200</name>
</gene>
<accession>A0A8T0GES9</accession>
<comment type="caution">
    <text evidence="1">The sequence shown here is derived from an EMBL/GenBank/DDBJ whole genome shotgun (WGS) entry which is preliminary data.</text>
</comment>
<dbReference type="AlphaFoldDB" id="A0A8T0GES9"/>
<organism evidence="1 2">
    <name type="scientific">Ceratodon purpureus</name>
    <name type="common">Fire moss</name>
    <name type="synonym">Dicranum purpureum</name>
    <dbReference type="NCBI Taxonomy" id="3225"/>
    <lineage>
        <taxon>Eukaryota</taxon>
        <taxon>Viridiplantae</taxon>
        <taxon>Streptophyta</taxon>
        <taxon>Embryophyta</taxon>
        <taxon>Bryophyta</taxon>
        <taxon>Bryophytina</taxon>
        <taxon>Bryopsida</taxon>
        <taxon>Dicranidae</taxon>
        <taxon>Pseudoditrichales</taxon>
        <taxon>Ditrichaceae</taxon>
        <taxon>Ceratodon</taxon>
    </lineage>
</organism>
<reference evidence="1 2" key="1">
    <citation type="submission" date="2020-06" db="EMBL/GenBank/DDBJ databases">
        <title>WGS assembly of Ceratodon purpureus strain R40.</title>
        <authorList>
            <person name="Carey S.B."/>
            <person name="Jenkins J."/>
            <person name="Shu S."/>
            <person name="Lovell J.T."/>
            <person name="Sreedasyam A."/>
            <person name="Maumus F."/>
            <person name="Tiley G.P."/>
            <person name="Fernandez-Pozo N."/>
            <person name="Barry K."/>
            <person name="Chen C."/>
            <person name="Wang M."/>
            <person name="Lipzen A."/>
            <person name="Daum C."/>
            <person name="Saski C.A."/>
            <person name="Payton A.C."/>
            <person name="Mcbreen J.C."/>
            <person name="Conrad R.E."/>
            <person name="Kollar L.M."/>
            <person name="Olsson S."/>
            <person name="Huttunen S."/>
            <person name="Landis J.B."/>
            <person name="Wickett N.J."/>
            <person name="Johnson M.G."/>
            <person name="Rensing S.A."/>
            <person name="Grimwood J."/>
            <person name="Schmutz J."/>
            <person name="Mcdaniel S.F."/>
        </authorList>
    </citation>
    <scope>NUCLEOTIDE SEQUENCE [LARGE SCALE GENOMIC DNA]</scope>
    <source>
        <strain evidence="1 2">R40</strain>
    </source>
</reference>
<name>A0A8T0GES9_CERPU</name>
<proteinExistence type="predicted"/>
<evidence type="ECO:0000313" key="2">
    <source>
        <dbReference type="Proteomes" id="UP000822688"/>
    </source>
</evidence>
<dbReference type="Proteomes" id="UP000822688">
    <property type="component" value="Chromosome 11"/>
</dbReference>
<dbReference type="EMBL" id="CM026432">
    <property type="protein sequence ID" value="KAG0557185.1"/>
    <property type="molecule type" value="Genomic_DNA"/>
</dbReference>